<dbReference type="RefSeq" id="WP_178946704.1">
    <property type="nucleotide sequence ID" value="NZ_AP019810.1"/>
</dbReference>
<name>A0AAI8RAX7_ENTMU</name>
<evidence type="ECO:0000313" key="1">
    <source>
        <dbReference type="EMBL" id="BBM15582.1"/>
    </source>
</evidence>
<accession>A0AAI8RAX7</accession>
<evidence type="ECO:0000313" key="2">
    <source>
        <dbReference type="Proteomes" id="UP000509460"/>
    </source>
</evidence>
<proteinExistence type="predicted"/>
<reference evidence="1 2" key="1">
    <citation type="submission" date="2019-07" db="EMBL/GenBank/DDBJ databases">
        <title>antibiotic susceptibility of plant-derived lactic acid bacteria.</title>
        <authorList>
            <person name="Sugiyama M."/>
            <person name="Noda M."/>
        </authorList>
    </citation>
    <scope>NUCLEOTIDE SEQUENCE [LARGE SCALE GENOMIC DNA]</scope>
    <source>
        <strain evidence="1 2">15-1A</strain>
    </source>
</reference>
<dbReference type="AlphaFoldDB" id="A0AAI8RAX7"/>
<dbReference type="InterPro" id="IPR010064">
    <property type="entry name" value="HK97-gp10_tail"/>
</dbReference>
<sequence length="112" mass="12725">MVKGLQIKGLRALDQKLARNIQMKEVRQIIRTNGAEMNETAQRKAPVDTSFLRRSINFSMLDSGFTAMSMAGADYAGYVEWGTRFMSAQPYMKPAFISQKVRFLTDLRRLVG</sequence>
<dbReference type="EMBL" id="AP019810">
    <property type="protein sequence ID" value="BBM15582.1"/>
    <property type="molecule type" value="Genomic_DNA"/>
</dbReference>
<protein>
    <submittedName>
        <fullName evidence="1">Phage protein, HK97 gp10 family</fullName>
    </submittedName>
</protein>
<dbReference type="Pfam" id="PF04883">
    <property type="entry name" value="HK97-gp10_like"/>
    <property type="match status" value="1"/>
</dbReference>
<gene>
    <name evidence="1" type="ORF">EM151A_2401</name>
</gene>
<organism evidence="1 2">
    <name type="scientific">Enterococcus mundtii</name>
    <dbReference type="NCBI Taxonomy" id="53346"/>
    <lineage>
        <taxon>Bacteria</taxon>
        <taxon>Bacillati</taxon>
        <taxon>Bacillota</taxon>
        <taxon>Bacilli</taxon>
        <taxon>Lactobacillales</taxon>
        <taxon>Enterococcaceae</taxon>
        <taxon>Enterococcus</taxon>
    </lineage>
</organism>
<dbReference type="NCBIfam" id="TIGR01725">
    <property type="entry name" value="phge_HK97_gp10"/>
    <property type="match status" value="1"/>
</dbReference>
<dbReference type="Proteomes" id="UP000509460">
    <property type="component" value="Chromosome"/>
</dbReference>